<dbReference type="Pfam" id="PF08811">
    <property type="entry name" value="DUF1800"/>
    <property type="match status" value="1"/>
</dbReference>
<dbReference type="PANTHER" id="PTHR43737:SF1">
    <property type="entry name" value="DUF1501 DOMAIN-CONTAINING PROTEIN"/>
    <property type="match status" value="1"/>
</dbReference>
<feature type="region of interest" description="Disordered" evidence="1">
    <location>
        <begin position="55"/>
        <end position="88"/>
    </location>
</feature>
<dbReference type="InterPro" id="IPR014917">
    <property type="entry name" value="DUF1800"/>
</dbReference>
<dbReference type="OrthoDB" id="9772295at2"/>
<feature type="compositionally biased region" description="Pro residues" evidence="1">
    <location>
        <begin position="67"/>
        <end position="81"/>
    </location>
</feature>
<dbReference type="AlphaFoldDB" id="A0A0D7KCL5"/>
<evidence type="ECO:0000313" key="2">
    <source>
        <dbReference type="EMBL" id="KJA12146.1"/>
    </source>
</evidence>
<sequence>MTNTHEEPLRALAAKEEEGSGPTAASAAVGTASGTQPTPPLAPVAAVLASTALAACGGGSGGTDPGDPTPLPTPVPAPPSPYSSAASDQEAARFLLQAQFSASPSEIATVRSVGYAAWINAQFAAPLGTRGWDWLNERGYAAVSDTSNFYDQSYPADHMIWSQLMTSTDGLRKRVALALSEICVVSLNGLDLNWRSHAMAHYWDQLVANAFGNYRQVLQDVTLNPAMGYYLNTRGNQKENAATGRQPDENYAREILQLMTIGLVELNQDGTPKTDGTGKPLESYTQADVTNLARVFTGYDYDQSQNQPTTVPGGTRVVPSTHFTRLPMALKESLHSTLPATFLGTTIAANTPGAAALKTALDTLFNHPNVGPFIGKQLIQRLVTSNPSSAYVGRVAAAFNNNGAGVRGDMKTVVMAILMDEEARSPAGLTQPGFGKLREPMLRLVQWARTFGATSQYGYWKIGDTSNPGTRLSQSPLRSPSVFNFFRPGYVPPSTALAAARQVAPEFQLVNESSVGGYLNYMQGVIRNGIYANAPDVPQNASNTNNGYDIRTTYPNEMAIVTDADALVARINLLMCAGQLSAATIKLIADALKATAVTAASTEAVKLNRIAAAILLVMASAEYLIQK</sequence>
<evidence type="ECO:0008006" key="4">
    <source>
        <dbReference type="Google" id="ProtNLM"/>
    </source>
</evidence>
<keyword evidence="3" id="KW-1185">Reference proteome</keyword>
<dbReference type="PANTHER" id="PTHR43737">
    <property type="entry name" value="BLL7424 PROTEIN"/>
    <property type="match status" value="1"/>
</dbReference>
<proteinExistence type="predicted"/>
<dbReference type="EMBL" id="JXYQ01000005">
    <property type="protein sequence ID" value="KJA12146.1"/>
    <property type="molecule type" value="Genomic_DNA"/>
</dbReference>
<organism evidence="2 3">
    <name type="scientific">Acidovorax temperans</name>
    <dbReference type="NCBI Taxonomy" id="80878"/>
    <lineage>
        <taxon>Bacteria</taxon>
        <taxon>Pseudomonadati</taxon>
        <taxon>Pseudomonadota</taxon>
        <taxon>Betaproteobacteria</taxon>
        <taxon>Burkholderiales</taxon>
        <taxon>Comamonadaceae</taxon>
        <taxon>Acidovorax</taxon>
    </lineage>
</organism>
<protein>
    <recommendedName>
        <fullName evidence="4">DUF1800 domain-containing protein</fullName>
    </recommendedName>
</protein>
<dbReference type="Proteomes" id="UP000032566">
    <property type="component" value="Unassembled WGS sequence"/>
</dbReference>
<reference evidence="2 3" key="1">
    <citation type="submission" date="2014-12" db="EMBL/GenBank/DDBJ databases">
        <title>Isolation of bacteria from lake water.</title>
        <authorList>
            <person name="Sheng K.-Y."/>
            <person name="Chin P.-S."/>
            <person name="Chan K.-G."/>
            <person name="Tan G.S."/>
        </authorList>
    </citation>
    <scope>NUCLEOTIDE SEQUENCE [LARGE SCALE GENOMIC DNA]</scope>
    <source>
        <strain evidence="2 3">KY4</strain>
    </source>
</reference>
<accession>A0A0D7KCL5</accession>
<name>A0A0D7KCL5_9BURK</name>
<dbReference type="PATRIC" id="fig|80878.5.peg.2722"/>
<feature type="compositionally biased region" description="Low complexity" evidence="1">
    <location>
        <begin position="20"/>
        <end position="35"/>
    </location>
</feature>
<dbReference type="STRING" id="80878.RP29_02140"/>
<gene>
    <name evidence="2" type="ORF">RP29_02140</name>
</gene>
<evidence type="ECO:0000313" key="3">
    <source>
        <dbReference type="Proteomes" id="UP000032566"/>
    </source>
</evidence>
<feature type="region of interest" description="Disordered" evidence="1">
    <location>
        <begin position="1"/>
        <end position="43"/>
    </location>
</feature>
<comment type="caution">
    <text evidence="2">The sequence shown here is derived from an EMBL/GenBank/DDBJ whole genome shotgun (WGS) entry which is preliminary data.</text>
</comment>
<dbReference type="RefSeq" id="WP_044395379.1">
    <property type="nucleotide sequence ID" value="NZ_JXYQ01000005.1"/>
</dbReference>
<evidence type="ECO:0000256" key="1">
    <source>
        <dbReference type="SAM" id="MobiDB-lite"/>
    </source>
</evidence>
<feature type="compositionally biased region" description="Basic and acidic residues" evidence="1">
    <location>
        <begin position="1"/>
        <end position="18"/>
    </location>
</feature>